<protein>
    <submittedName>
        <fullName evidence="2">DUF2236 domain-containing protein</fullName>
    </submittedName>
</protein>
<dbReference type="GO" id="GO:0016491">
    <property type="term" value="F:oxidoreductase activity"/>
    <property type="evidence" value="ECO:0007669"/>
    <property type="project" value="InterPro"/>
</dbReference>
<dbReference type="Pfam" id="PF09995">
    <property type="entry name" value="MPAB_Lcp_cat"/>
    <property type="match status" value="1"/>
</dbReference>
<organism evidence="2 3">
    <name type="scientific">Pseudomonas cavernae</name>
    <dbReference type="NCBI Taxonomy" id="2320867"/>
    <lineage>
        <taxon>Bacteria</taxon>
        <taxon>Pseudomonadati</taxon>
        <taxon>Pseudomonadota</taxon>
        <taxon>Gammaproteobacteria</taxon>
        <taxon>Pseudomonadales</taxon>
        <taxon>Pseudomonadaceae</taxon>
        <taxon>Pseudomonas</taxon>
    </lineage>
</organism>
<name>A0A385YYW6_9PSED</name>
<accession>A0A385YYW6</accession>
<dbReference type="EMBL" id="CP032419">
    <property type="protein sequence ID" value="AYC31520.1"/>
    <property type="molecule type" value="Genomic_DNA"/>
</dbReference>
<evidence type="ECO:0000259" key="1">
    <source>
        <dbReference type="Pfam" id="PF09995"/>
    </source>
</evidence>
<dbReference type="Proteomes" id="UP000265560">
    <property type="component" value="Chromosome"/>
</dbReference>
<proteinExistence type="predicted"/>
<dbReference type="OrthoDB" id="6072815at2"/>
<evidence type="ECO:0000313" key="3">
    <source>
        <dbReference type="Proteomes" id="UP000265560"/>
    </source>
</evidence>
<dbReference type="PANTHER" id="PTHR37539:SF1">
    <property type="entry name" value="ER-BOUND OXYGENASE MPAB_MPAB'_RUBBER OXYGENASE CATALYTIC DOMAIN-CONTAINING PROTEIN"/>
    <property type="match status" value="1"/>
</dbReference>
<dbReference type="InterPro" id="IPR018713">
    <property type="entry name" value="MPAB/Lcp_cat_dom"/>
</dbReference>
<sequence length="400" mass="43557">MSVTTTELLDRAPHPVLNRCAILERFGADKLELLLAMAMLGDPLADAVVAEQRGLAQANRAAGQGIAHGLASLEQAPPALRALLEHAESVPEWVDAGRIRKGAEAYLSVGLEWLTISLGPGSLAHTYASPAIAKVLMATGSLDSRAERRLVETAVWNHQIARPGGLARGGRGYVHSLQVRLLHARVRGGLLNKGWPRATLGMPINQIDLARTWLDFTYVPFNALQKVGIDFDAEEFADLYHLWQLIAHLLGVDPRLYRLAHDQQSGAELLALIDAGIAAPDQHSRQLTGKMLQALGQRLQPALQMAEADAVLLMHSVCRLFHGDELADQLGAEPNWTAAMLPALTEKNRAQRQLERRNPELRRQKIEQTLLAFDQADRAVDGATAYQNNLAAPAAETLPG</sequence>
<dbReference type="InterPro" id="IPR037473">
    <property type="entry name" value="Lcp-like"/>
</dbReference>
<dbReference type="AlphaFoldDB" id="A0A385YYW6"/>
<reference evidence="3" key="1">
    <citation type="submission" date="2018-09" db="EMBL/GenBank/DDBJ databases">
        <authorList>
            <person name="Zhu H."/>
        </authorList>
    </citation>
    <scope>NUCLEOTIDE SEQUENCE [LARGE SCALE GENOMIC DNA]</scope>
    <source>
        <strain evidence="3">K2W31S-8</strain>
    </source>
</reference>
<keyword evidence="3" id="KW-1185">Reference proteome</keyword>
<feature type="domain" description="ER-bound oxygenase mpaB/mpaB'/Rubber oxygenase catalytic" evidence="1">
    <location>
        <begin position="121"/>
        <end position="339"/>
    </location>
</feature>
<gene>
    <name evidence="2" type="ORF">D3880_03520</name>
</gene>
<dbReference type="KEGG" id="pcav:D3880_03520"/>
<evidence type="ECO:0000313" key="2">
    <source>
        <dbReference type="EMBL" id="AYC31520.1"/>
    </source>
</evidence>
<dbReference type="PANTHER" id="PTHR37539">
    <property type="entry name" value="SECRETED PROTEIN-RELATED"/>
    <property type="match status" value="1"/>
</dbReference>
<dbReference type="RefSeq" id="WP_119892146.1">
    <property type="nucleotide sequence ID" value="NZ_CP032419.1"/>
</dbReference>